<feature type="compositionally biased region" description="Basic residues" evidence="1">
    <location>
        <begin position="40"/>
        <end position="52"/>
    </location>
</feature>
<sequence>MLLRVLHLVFVLRPTAGIPSPREPAAAKRASTHSADTTRPRMRGTKTYRHLT</sequence>
<accession>R0K020</accession>
<evidence type="ECO:0000313" key="3">
    <source>
        <dbReference type="EMBL" id="EOA81802.1"/>
    </source>
</evidence>
<dbReference type="HOGENOM" id="CLU_3088786_0_0_1"/>
<evidence type="ECO:0000256" key="2">
    <source>
        <dbReference type="SAM" id="SignalP"/>
    </source>
</evidence>
<feature type="chain" id="PRO_5004342985" evidence="2">
    <location>
        <begin position="18"/>
        <end position="52"/>
    </location>
</feature>
<name>R0K020_EXST2</name>
<gene>
    <name evidence="3" type="ORF">SETTUDRAFT_43810</name>
</gene>
<organism evidence="3 4">
    <name type="scientific">Exserohilum turcicum (strain 28A)</name>
    <name type="common">Northern leaf blight fungus</name>
    <name type="synonym">Setosphaeria turcica</name>
    <dbReference type="NCBI Taxonomy" id="671987"/>
    <lineage>
        <taxon>Eukaryota</taxon>
        <taxon>Fungi</taxon>
        <taxon>Dikarya</taxon>
        <taxon>Ascomycota</taxon>
        <taxon>Pezizomycotina</taxon>
        <taxon>Dothideomycetes</taxon>
        <taxon>Pleosporomycetidae</taxon>
        <taxon>Pleosporales</taxon>
        <taxon>Pleosporineae</taxon>
        <taxon>Pleosporaceae</taxon>
        <taxon>Exserohilum</taxon>
    </lineage>
</organism>
<keyword evidence="4" id="KW-1185">Reference proteome</keyword>
<reference evidence="3 4" key="1">
    <citation type="journal article" date="2012" name="PLoS Pathog.">
        <title>Diverse lifestyles and strategies of plant pathogenesis encoded in the genomes of eighteen Dothideomycetes fungi.</title>
        <authorList>
            <person name="Ohm R.A."/>
            <person name="Feau N."/>
            <person name="Henrissat B."/>
            <person name="Schoch C.L."/>
            <person name="Horwitz B.A."/>
            <person name="Barry K.W."/>
            <person name="Condon B.J."/>
            <person name="Copeland A.C."/>
            <person name="Dhillon B."/>
            <person name="Glaser F."/>
            <person name="Hesse C.N."/>
            <person name="Kosti I."/>
            <person name="LaButti K."/>
            <person name="Lindquist E.A."/>
            <person name="Lucas S."/>
            <person name="Salamov A.A."/>
            <person name="Bradshaw R.E."/>
            <person name="Ciuffetti L."/>
            <person name="Hamelin R.C."/>
            <person name="Kema G.H.J."/>
            <person name="Lawrence C."/>
            <person name="Scott J.A."/>
            <person name="Spatafora J.W."/>
            <person name="Turgeon B.G."/>
            <person name="de Wit P.J.G.M."/>
            <person name="Zhong S."/>
            <person name="Goodwin S.B."/>
            <person name="Grigoriev I.V."/>
        </authorList>
    </citation>
    <scope>NUCLEOTIDE SEQUENCE [LARGE SCALE GENOMIC DNA]</scope>
    <source>
        <strain evidence="4">28A</strain>
    </source>
</reference>
<dbReference type="Proteomes" id="UP000016935">
    <property type="component" value="Unassembled WGS sequence"/>
</dbReference>
<feature type="signal peptide" evidence="2">
    <location>
        <begin position="1"/>
        <end position="17"/>
    </location>
</feature>
<evidence type="ECO:0000256" key="1">
    <source>
        <dbReference type="SAM" id="MobiDB-lite"/>
    </source>
</evidence>
<reference evidence="3 4" key="2">
    <citation type="journal article" date="2013" name="PLoS Genet.">
        <title>Comparative genome structure, secondary metabolite, and effector coding capacity across Cochliobolus pathogens.</title>
        <authorList>
            <person name="Condon B.J."/>
            <person name="Leng Y."/>
            <person name="Wu D."/>
            <person name="Bushley K.E."/>
            <person name="Ohm R.A."/>
            <person name="Otillar R."/>
            <person name="Martin J."/>
            <person name="Schackwitz W."/>
            <person name="Grimwood J."/>
            <person name="MohdZainudin N."/>
            <person name="Xue C."/>
            <person name="Wang R."/>
            <person name="Manning V.A."/>
            <person name="Dhillon B."/>
            <person name="Tu Z.J."/>
            <person name="Steffenson B.J."/>
            <person name="Salamov A."/>
            <person name="Sun H."/>
            <person name="Lowry S."/>
            <person name="LaButti K."/>
            <person name="Han J."/>
            <person name="Copeland A."/>
            <person name="Lindquist E."/>
            <person name="Barry K."/>
            <person name="Schmutz J."/>
            <person name="Baker S.E."/>
            <person name="Ciuffetti L.M."/>
            <person name="Grigoriev I.V."/>
            <person name="Zhong S."/>
            <person name="Turgeon B.G."/>
        </authorList>
    </citation>
    <scope>NUCLEOTIDE SEQUENCE [LARGE SCALE GENOMIC DNA]</scope>
    <source>
        <strain evidence="4">28A</strain>
    </source>
</reference>
<feature type="region of interest" description="Disordered" evidence="1">
    <location>
        <begin position="16"/>
        <end position="52"/>
    </location>
</feature>
<keyword evidence="2" id="KW-0732">Signal</keyword>
<dbReference type="RefSeq" id="XP_008030145.1">
    <property type="nucleotide sequence ID" value="XM_008031954.1"/>
</dbReference>
<evidence type="ECO:0000313" key="4">
    <source>
        <dbReference type="Proteomes" id="UP000016935"/>
    </source>
</evidence>
<dbReference type="GeneID" id="19404876"/>
<dbReference type="EMBL" id="KB908855">
    <property type="protein sequence ID" value="EOA81802.1"/>
    <property type="molecule type" value="Genomic_DNA"/>
</dbReference>
<proteinExistence type="predicted"/>
<dbReference type="AlphaFoldDB" id="R0K020"/>
<protein>
    <submittedName>
        <fullName evidence="3">Uncharacterized protein</fullName>
    </submittedName>
</protein>